<feature type="compositionally biased region" description="Basic and acidic residues" evidence="1">
    <location>
        <begin position="154"/>
        <end position="169"/>
    </location>
</feature>
<feature type="compositionally biased region" description="Basic and acidic residues" evidence="1">
    <location>
        <begin position="221"/>
        <end position="231"/>
    </location>
</feature>
<name>A0AAN9KD90_CANGL</name>
<organism evidence="2 3">
    <name type="scientific">Canavalia gladiata</name>
    <name type="common">Sword bean</name>
    <name type="synonym">Dolichos gladiatus</name>
    <dbReference type="NCBI Taxonomy" id="3824"/>
    <lineage>
        <taxon>Eukaryota</taxon>
        <taxon>Viridiplantae</taxon>
        <taxon>Streptophyta</taxon>
        <taxon>Embryophyta</taxon>
        <taxon>Tracheophyta</taxon>
        <taxon>Spermatophyta</taxon>
        <taxon>Magnoliopsida</taxon>
        <taxon>eudicotyledons</taxon>
        <taxon>Gunneridae</taxon>
        <taxon>Pentapetalae</taxon>
        <taxon>rosids</taxon>
        <taxon>fabids</taxon>
        <taxon>Fabales</taxon>
        <taxon>Fabaceae</taxon>
        <taxon>Papilionoideae</taxon>
        <taxon>50 kb inversion clade</taxon>
        <taxon>NPAAA clade</taxon>
        <taxon>indigoferoid/millettioid clade</taxon>
        <taxon>Phaseoleae</taxon>
        <taxon>Canavalia</taxon>
    </lineage>
</organism>
<keyword evidence="3" id="KW-1185">Reference proteome</keyword>
<dbReference type="EMBL" id="JAYMYQ010000008">
    <property type="protein sequence ID" value="KAK7315297.1"/>
    <property type="molecule type" value="Genomic_DNA"/>
</dbReference>
<evidence type="ECO:0000313" key="2">
    <source>
        <dbReference type="EMBL" id="KAK7315297.1"/>
    </source>
</evidence>
<evidence type="ECO:0000256" key="1">
    <source>
        <dbReference type="SAM" id="MobiDB-lite"/>
    </source>
</evidence>
<feature type="region of interest" description="Disordered" evidence="1">
    <location>
        <begin position="204"/>
        <end position="231"/>
    </location>
</feature>
<gene>
    <name evidence="2" type="ORF">VNO77_33837</name>
</gene>
<dbReference type="PANTHER" id="PTHR33401">
    <property type="entry name" value="LIGHT-HARVESTING COMPLEX-LIKE PROTEIN OHP2, CHLOROPLASTIC"/>
    <property type="match status" value="1"/>
</dbReference>
<accession>A0AAN9KD90</accession>
<comment type="caution">
    <text evidence="2">The sequence shown here is derived from an EMBL/GenBank/DDBJ whole genome shotgun (WGS) entry which is preliminary data.</text>
</comment>
<dbReference type="AlphaFoldDB" id="A0AAN9KD90"/>
<feature type="compositionally biased region" description="Basic and acidic residues" evidence="1">
    <location>
        <begin position="116"/>
        <end position="133"/>
    </location>
</feature>
<sequence length="231" mass="25156">MLLAIEGGGFFSSSALGYSKGLNFLLLGWRSDDKPIRVLPWNQYRLVDQESYPKLQLASKKNRHPSRCASFLCFGRASANLDPPSHPKVGPAKHHDVSSGQLVSNRGKYPSTNVNDDGKRELALKSSLKKQENSEPAIVEDATECEASGGKGSDATECKASGEKGRDATECEASGGKGSDAPCHTERRKVQWTDACGRELVQIREFEPSEDDESSDEFDVGNDKTRSCAIM</sequence>
<proteinExistence type="predicted"/>
<dbReference type="Proteomes" id="UP001367508">
    <property type="component" value="Unassembled WGS sequence"/>
</dbReference>
<feature type="region of interest" description="Disordered" evidence="1">
    <location>
        <begin position="84"/>
        <end position="185"/>
    </location>
</feature>
<feature type="compositionally biased region" description="Acidic residues" evidence="1">
    <location>
        <begin position="208"/>
        <end position="220"/>
    </location>
</feature>
<reference evidence="2 3" key="1">
    <citation type="submission" date="2024-01" db="EMBL/GenBank/DDBJ databases">
        <title>The genomes of 5 underutilized Papilionoideae crops provide insights into root nodulation and disease resistanc.</title>
        <authorList>
            <person name="Jiang F."/>
        </authorList>
    </citation>
    <scope>NUCLEOTIDE SEQUENCE [LARGE SCALE GENOMIC DNA]</scope>
    <source>
        <strain evidence="2">LVBAO_FW01</strain>
        <tissue evidence="2">Leaves</tissue>
    </source>
</reference>
<evidence type="ECO:0000313" key="3">
    <source>
        <dbReference type="Proteomes" id="UP001367508"/>
    </source>
</evidence>
<dbReference type="PANTHER" id="PTHR33401:SF3">
    <property type="entry name" value="LOW AFFINITY POTASSIUM TRANSPORT SYSTEM PROTEIN"/>
    <property type="match status" value="1"/>
</dbReference>
<feature type="compositionally biased region" description="Polar residues" evidence="1">
    <location>
        <begin position="98"/>
        <end position="115"/>
    </location>
</feature>
<protein>
    <submittedName>
        <fullName evidence="2">Uncharacterized protein</fullName>
    </submittedName>
</protein>